<comment type="caution">
    <text evidence="1">The sequence shown here is derived from an EMBL/GenBank/DDBJ whole genome shotgun (WGS) entry which is preliminary data.</text>
</comment>
<evidence type="ECO:0000313" key="1">
    <source>
        <dbReference type="EMBL" id="GEQ14660.1"/>
    </source>
</evidence>
<keyword evidence="2" id="KW-1185">Reference proteome</keyword>
<dbReference type="RefSeq" id="WP_147065933.1">
    <property type="nucleotide sequence ID" value="NZ_BAABDN010000002.1"/>
</dbReference>
<dbReference type="AlphaFoldDB" id="A0A512T352"/>
<reference evidence="1 2" key="1">
    <citation type="submission" date="2019-07" db="EMBL/GenBank/DDBJ databases">
        <title>Whole genome shotgun sequence of Knoellia locipacati NBRC 109775.</title>
        <authorList>
            <person name="Hosoyama A."/>
            <person name="Uohara A."/>
            <person name="Ohji S."/>
            <person name="Ichikawa N."/>
        </authorList>
    </citation>
    <scope>NUCLEOTIDE SEQUENCE [LARGE SCALE GENOMIC DNA]</scope>
    <source>
        <strain evidence="1 2">NBRC 109775</strain>
    </source>
</reference>
<sequence length="150" mass="16127">MDTDGIEGAAAGTSGGTRALSTEESWDLLRQAVIGRLAVVHDGAPDIFPVNYVVDHGTIVLRTARGTKYESARNQLVAFEVDGYDLDDVEAWSVVARGRAVEVKDVDDSIAVMALPLLPWAEGSKPHLIRLLPDTVTGRRIHVVGGVRRA</sequence>
<evidence type="ECO:0000313" key="2">
    <source>
        <dbReference type="Proteomes" id="UP000321793"/>
    </source>
</evidence>
<dbReference type="EMBL" id="BKBA01000009">
    <property type="protein sequence ID" value="GEQ14660.1"/>
    <property type="molecule type" value="Genomic_DNA"/>
</dbReference>
<dbReference type="Pfam" id="PF12900">
    <property type="entry name" value="Pyridox_ox_2"/>
    <property type="match status" value="1"/>
</dbReference>
<accession>A0A512T352</accession>
<dbReference type="InterPro" id="IPR012349">
    <property type="entry name" value="Split_barrel_FMN-bd"/>
</dbReference>
<name>A0A512T352_9MICO</name>
<proteinExistence type="predicted"/>
<dbReference type="OrthoDB" id="7062584at2"/>
<protein>
    <recommendedName>
        <fullName evidence="3">Pyridoxamine 5'-phosphate oxidase</fullName>
    </recommendedName>
</protein>
<dbReference type="Proteomes" id="UP000321793">
    <property type="component" value="Unassembled WGS sequence"/>
</dbReference>
<dbReference type="InterPro" id="IPR024747">
    <property type="entry name" value="Pyridox_Oxase-rel"/>
</dbReference>
<dbReference type="SUPFAM" id="SSF50475">
    <property type="entry name" value="FMN-binding split barrel"/>
    <property type="match status" value="1"/>
</dbReference>
<dbReference type="Gene3D" id="2.30.110.10">
    <property type="entry name" value="Electron Transport, Fmn-binding Protein, Chain A"/>
    <property type="match status" value="1"/>
</dbReference>
<organism evidence="1 2">
    <name type="scientific">Knoellia locipacati</name>
    <dbReference type="NCBI Taxonomy" id="882824"/>
    <lineage>
        <taxon>Bacteria</taxon>
        <taxon>Bacillati</taxon>
        <taxon>Actinomycetota</taxon>
        <taxon>Actinomycetes</taxon>
        <taxon>Micrococcales</taxon>
        <taxon>Intrasporangiaceae</taxon>
        <taxon>Knoellia</taxon>
    </lineage>
</organism>
<gene>
    <name evidence="1" type="ORF">KLO01_27070</name>
</gene>
<evidence type="ECO:0008006" key="3">
    <source>
        <dbReference type="Google" id="ProtNLM"/>
    </source>
</evidence>